<evidence type="ECO:0000313" key="1">
    <source>
        <dbReference type="EMBL" id="EMR64017.1"/>
    </source>
</evidence>
<dbReference type="Proteomes" id="UP000012174">
    <property type="component" value="Unassembled WGS sequence"/>
</dbReference>
<keyword evidence="2" id="KW-1185">Reference proteome</keyword>
<accession>M7SIL0</accession>
<dbReference type="EMBL" id="KB707127">
    <property type="protein sequence ID" value="EMR64017.1"/>
    <property type="molecule type" value="Genomic_DNA"/>
</dbReference>
<reference evidence="2" key="1">
    <citation type="journal article" date="2013" name="Genome Announc.">
        <title>Draft genome sequence of the grapevine dieback fungus Eutypa lata UCR-EL1.</title>
        <authorList>
            <person name="Blanco-Ulate B."/>
            <person name="Rolshausen P.E."/>
            <person name="Cantu D."/>
        </authorList>
    </citation>
    <scope>NUCLEOTIDE SEQUENCE [LARGE SCALE GENOMIC DNA]</scope>
    <source>
        <strain evidence="2">UCR-EL1</strain>
    </source>
</reference>
<dbReference type="AlphaFoldDB" id="M7SIL0"/>
<evidence type="ECO:0000313" key="2">
    <source>
        <dbReference type="Proteomes" id="UP000012174"/>
    </source>
</evidence>
<organism evidence="1 2">
    <name type="scientific">Eutypa lata (strain UCR-EL1)</name>
    <name type="common">Grapevine dieback disease fungus</name>
    <name type="synonym">Eutypa armeniacae</name>
    <dbReference type="NCBI Taxonomy" id="1287681"/>
    <lineage>
        <taxon>Eukaryota</taxon>
        <taxon>Fungi</taxon>
        <taxon>Dikarya</taxon>
        <taxon>Ascomycota</taxon>
        <taxon>Pezizomycotina</taxon>
        <taxon>Sordariomycetes</taxon>
        <taxon>Xylariomycetidae</taxon>
        <taxon>Xylariales</taxon>
        <taxon>Diatrypaceae</taxon>
        <taxon>Eutypa</taxon>
    </lineage>
</organism>
<sequence length="168" mass="19365">MGHKRQCLLDLKSELERLIAEELERDDKSTNLEELRRYHRNIKFISSDRMENINATQLAIAQCLQNKNLPASYTIGNLLDDQDGQSLDLYHFLSRPEHIYTSIPEWANCFCVQTDSTILPKSLEKYKNTQVEWASIEVSTPVFRSDASHVGSSEIQKLCATLRDEFLS</sequence>
<name>M7SIL0_EUTLA</name>
<protein>
    <submittedName>
        <fullName evidence="1">Uncharacterized protein</fullName>
    </submittedName>
</protein>
<dbReference type="HOGENOM" id="CLU_1586474_0_0_1"/>
<dbReference type="KEGG" id="ela:UCREL1_9041"/>
<gene>
    <name evidence="1" type="ORF">UCREL1_9041</name>
</gene>
<proteinExistence type="predicted"/>